<dbReference type="InterPro" id="IPR029052">
    <property type="entry name" value="Metallo-depent_PP-like"/>
</dbReference>
<dbReference type="EC" id="3.1.-.-" evidence="2"/>
<dbReference type="SUPFAM" id="SSF56300">
    <property type="entry name" value="Metallo-dependent phosphatases"/>
    <property type="match status" value="1"/>
</dbReference>
<protein>
    <submittedName>
        <fullName evidence="2">Metallophosphoesterase family protein</fullName>
        <ecNumber evidence="2">3.1.-.-</ecNumber>
    </submittedName>
</protein>
<sequence>MRTLAIGDIHGCYRSLDTLASFAAISSGDRVITLGDYVDRGPDTRRVIDWLIDRQAREGLIPLRGNHEIMLLEARQSKQCLKDWLTCGGDAVLSSYGTDRLDGIPNDHWHFLESCLRSHYTTESHFFVHANADAEVPIDEQPDYMLYWESFGNPRPHQSGLTMICGHTAQRSGVPCSVGHAVCIDTWAYGQGWLTCLDVHSGICWQSNESGATRRFWIDEVPQ</sequence>
<dbReference type="RefSeq" id="WP_149496604.1">
    <property type="nucleotide sequence ID" value="NZ_JASZZN010000026.1"/>
</dbReference>
<evidence type="ECO:0000313" key="3">
    <source>
        <dbReference type="Proteomes" id="UP001239462"/>
    </source>
</evidence>
<accession>A0ABT7PQH4</accession>
<name>A0ABT7PQH4_9BACT</name>
<dbReference type="Pfam" id="PF00149">
    <property type="entry name" value="Metallophos"/>
    <property type="match status" value="1"/>
</dbReference>
<dbReference type="PANTHER" id="PTHR42850">
    <property type="entry name" value="METALLOPHOSPHOESTERASE"/>
    <property type="match status" value="1"/>
</dbReference>
<dbReference type="InterPro" id="IPR050126">
    <property type="entry name" value="Ap4A_hydrolase"/>
</dbReference>
<dbReference type="CDD" id="cd00144">
    <property type="entry name" value="MPP_PPP_family"/>
    <property type="match status" value="1"/>
</dbReference>
<reference evidence="2 3" key="1">
    <citation type="submission" date="2023-06" db="EMBL/GenBank/DDBJ databases">
        <title>Roseiconus lacunae JC819 isolated from Gulf of Mannar region, Tamil Nadu.</title>
        <authorList>
            <person name="Pk S."/>
            <person name="Ch S."/>
            <person name="Ch V.R."/>
        </authorList>
    </citation>
    <scope>NUCLEOTIDE SEQUENCE [LARGE SCALE GENOMIC DNA]</scope>
    <source>
        <strain evidence="2 3">JC819</strain>
    </source>
</reference>
<keyword evidence="2" id="KW-0378">Hydrolase</keyword>
<evidence type="ECO:0000259" key="1">
    <source>
        <dbReference type="Pfam" id="PF00149"/>
    </source>
</evidence>
<keyword evidence="3" id="KW-1185">Reference proteome</keyword>
<dbReference type="Gene3D" id="3.60.21.10">
    <property type="match status" value="1"/>
</dbReference>
<dbReference type="GO" id="GO:0016787">
    <property type="term" value="F:hydrolase activity"/>
    <property type="evidence" value="ECO:0007669"/>
    <property type="project" value="UniProtKB-KW"/>
</dbReference>
<comment type="caution">
    <text evidence="2">The sequence shown here is derived from an EMBL/GenBank/DDBJ whole genome shotgun (WGS) entry which is preliminary data.</text>
</comment>
<dbReference type="EMBL" id="JASZZN010000026">
    <property type="protein sequence ID" value="MDM4018764.1"/>
    <property type="molecule type" value="Genomic_DNA"/>
</dbReference>
<dbReference type="Proteomes" id="UP001239462">
    <property type="component" value="Unassembled WGS sequence"/>
</dbReference>
<evidence type="ECO:0000313" key="2">
    <source>
        <dbReference type="EMBL" id="MDM4018764.1"/>
    </source>
</evidence>
<organism evidence="2 3">
    <name type="scientific">Roseiconus lacunae</name>
    <dbReference type="NCBI Taxonomy" id="2605694"/>
    <lineage>
        <taxon>Bacteria</taxon>
        <taxon>Pseudomonadati</taxon>
        <taxon>Planctomycetota</taxon>
        <taxon>Planctomycetia</taxon>
        <taxon>Pirellulales</taxon>
        <taxon>Pirellulaceae</taxon>
        <taxon>Roseiconus</taxon>
    </lineage>
</organism>
<feature type="domain" description="Calcineurin-like phosphoesterase" evidence="1">
    <location>
        <begin position="1"/>
        <end position="107"/>
    </location>
</feature>
<dbReference type="PANTHER" id="PTHR42850:SF4">
    <property type="entry name" value="ZINC-DEPENDENT ENDOPOLYPHOSPHATASE"/>
    <property type="match status" value="1"/>
</dbReference>
<gene>
    <name evidence="2" type="ORF">QTN89_25145</name>
</gene>
<proteinExistence type="predicted"/>
<dbReference type="InterPro" id="IPR004843">
    <property type="entry name" value="Calcineurin-like_PHP"/>
</dbReference>